<reference evidence="1 2" key="1">
    <citation type="submission" date="2019-03" db="EMBL/GenBank/DDBJ databases">
        <title>Genomic Encyclopedia of Type Strains, Phase IV (KMG-IV): sequencing the most valuable type-strain genomes for metagenomic binning, comparative biology and taxonomic classification.</title>
        <authorList>
            <person name="Goeker M."/>
        </authorList>
    </citation>
    <scope>NUCLEOTIDE SEQUENCE [LARGE SCALE GENOMIC DNA]</scope>
    <source>
        <strain evidence="1 2">DSM 25903</strain>
    </source>
</reference>
<evidence type="ECO:0000313" key="1">
    <source>
        <dbReference type="EMBL" id="TDR93093.1"/>
    </source>
</evidence>
<keyword evidence="2" id="KW-1185">Reference proteome</keyword>
<evidence type="ECO:0000313" key="2">
    <source>
        <dbReference type="Proteomes" id="UP000295122"/>
    </source>
</evidence>
<dbReference type="EMBL" id="SNZR01000011">
    <property type="protein sequence ID" value="TDR93093.1"/>
    <property type="molecule type" value="Genomic_DNA"/>
</dbReference>
<dbReference type="RefSeq" id="WP_133768122.1">
    <property type="nucleotide sequence ID" value="NZ_SNZR01000011.1"/>
</dbReference>
<sequence length="85" mass="9416">MADSDVDTSGVNIEQIKIVMNALYLCLDHATKYIAEHNGTASAQDFKDNLLASLRHGDIDMAIMEDTKTFDFVVSRIEELKVPGN</sequence>
<comment type="caution">
    <text evidence="1">The sequence shown here is derived from an EMBL/GenBank/DDBJ whole genome shotgun (WGS) entry which is preliminary data.</text>
</comment>
<organism evidence="1 2">
    <name type="scientific">Enterovirga rhinocerotis</name>
    <dbReference type="NCBI Taxonomy" id="1339210"/>
    <lineage>
        <taxon>Bacteria</taxon>
        <taxon>Pseudomonadati</taxon>
        <taxon>Pseudomonadota</taxon>
        <taxon>Alphaproteobacteria</taxon>
        <taxon>Hyphomicrobiales</taxon>
        <taxon>Methylobacteriaceae</taxon>
        <taxon>Enterovirga</taxon>
    </lineage>
</organism>
<dbReference type="Proteomes" id="UP000295122">
    <property type="component" value="Unassembled WGS sequence"/>
</dbReference>
<accession>A0A4R7C4Z0</accession>
<dbReference type="OrthoDB" id="8163102at2"/>
<proteinExistence type="predicted"/>
<gene>
    <name evidence="1" type="ORF">EV668_0346</name>
</gene>
<dbReference type="AlphaFoldDB" id="A0A4R7C4Z0"/>
<name>A0A4R7C4Z0_9HYPH</name>
<protein>
    <submittedName>
        <fullName evidence="1">Uncharacterized protein</fullName>
    </submittedName>
</protein>